<evidence type="ECO:0000313" key="2">
    <source>
        <dbReference type="EMBL" id="HIX72299.1"/>
    </source>
</evidence>
<evidence type="ECO:0000313" key="3">
    <source>
        <dbReference type="Proteomes" id="UP000886805"/>
    </source>
</evidence>
<gene>
    <name evidence="2" type="ORF">H9849_04690</name>
</gene>
<dbReference type="Proteomes" id="UP000886805">
    <property type="component" value="Unassembled WGS sequence"/>
</dbReference>
<feature type="compositionally biased region" description="Acidic residues" evidence="1">
    <location>
        <begin position="111"/>
        <end position="126"/>
    </location>
</feature>
<dbReference type="InterPro" id="IPR007060">
    <property type="entry name" value="FtsL/DivIC"/>
</dbReference>
<feature type="region of interest" description="Disordered" evidence="1">
    <location>
        <begin position="68"/>
        <end position="167"/>
    </location>
</feature>
<proteinExistence type="predicted"/>
<sequence>MRAKKRKNSKQFNERFRKRFFTKKAVLVIVCAAAILVVAAFACQSQRKRAAGLRETVEELSTEIRDLEDANETLKEEKDNMDSPEFKEKMARERLGMIGEDEYSLQQSEDAGGEEAGEAGDGDSVEDSGSAGGDEGENPAGEDGAGDGEEENPAGEDGAGDGSSAEE</sequence>
<reference evidence="2" key="1">
    <citation type="journal article" date="2021" name="PeerJ">
        <title>Extensive microbial diversity within the chicken gut microbiome revealed by metagenomics and culture.</title>
        <authorList>
            <person name="Gilroy R."/>
            <person name="Ravi A."/>
            <person name="Getino M."/>
            <person name="Pursley I."/>
            <person name="Horton D.L."/>
            <person name="Alikhan N.F."/>
            <person name="Baker D."/>
            <person name="Gharbi K."/>
            <person name="Hall N."/>
            <person name="Watson M."/>
            <person name="Adriaenssens E.M."/>
            <person name="Foster-Nyarko E."/>
            <person name="Jarju S."/>
            <person name="Secka A."/>
            <person name="Antonio M."/>
            <person name="Oren A."/>
            <person name="Chaudhuri R.R."/>
            <person name="La Ragione R."/>
            <person name="Hildebrand F."/>
            <person name="Pallen M.J."/>
        </authorList>
    </citation>
    <scope>NUCLEOTIDE SEQUENCE</scope>
    <source>
        <strain evidence="2">ChiSxjej3B15-1167</strain>
    </source>
</reference>
<feature type="compositionally biased region" description="Acidic residues" evidence="1">
    <location>
        <begin position="144"/>
        <end position="154"/>
    </location>
</feature>
<organism evidence="2 3">
    <name type="scientific">Candidatus Anaerobutyricum stercoripullorum</name>
    <dbReference type="NCBI Taxonomy" id="2838456"/>
    <lineage>
        <taxon>Bacteria</taxon>
        <taxon>Bacillati</taxon>
        <taxon>Bacillota</taxon>
        <taxon>Clostridia</taxon>
        <taxon>Lachnospirales</taxon>
        <taxon>Lachnospiraceae</taxon>
        <taxon>Anaerobutyricum</taxon>
    </lineage>
</organism>
<feature type="compositionally biased region" description="Basic and acidic residues" evidence="1">
    <location>
        <begin position="68"/>
        <end position="95"/>
    </location>
</feature>
<reference evidence="2" key="2">
    <citation type="submission" date="2021-04" db="EMBL/GenBank/DDBJ databases">
        <authorList>
            <person name="Gilroy R."/>
        </authorList>
    </citation>
    <scope>NUCLEOTIDE SEQUENCE</scope>
    <source>
        <strain evidence="2">ChiSxjej3B15-1167</strain>
    </source>
</reference>
<dbReference type="EMBL" id="DXEQ01000130">
    <property type="protein sequence ID" value="HIX72299.1"/>
    <property type="molecule type" value="Genomic_DNA"/>
</dbReference>
<name>A0A9D2BEH5_9FIRM</name>
<evidence type="ECO:0000256" key="1">
    <source>
        <dbReference type="SAM" id="MobiDB-lite"/>
    </source>
</evidence>
<accession>A0A9D2BEH5</accession>
<dbReference type="AlphaFoldDB" id="A0A9D2BEH5"/>
<dbReference type="Pfam" id="PF04977">
    <property type="entry name" value="DivIC"/>
    <property type="match status" value="1"/>
</dbReference>
<comment type="caution">
    <text evidence="2">The sequence shown here is derived from an EMBL/GenBank/DDBJ whole genome shotgun (WGS) entry which is preliminary data.</text>
</comment>
<protein>
    <submittedName>
        <fullName evidence="2">Septum formation initiator family protein</fullName>
    </submittedName>
</protein>